<evidence type="ECO:0000256" key="3">
    <source>
        <dbReference type="ARBA" id="ARBA00022840"/>
    </source>
</evidence>
<name>A0ABS9U9K0_9BACL</name>
<dbReference type="SUPFAM" id="SSF52540">
    <property type="entry name" value="P-loop containing nucleoside triphosphate hydrolases"/>
    <property type="match status" value="1"/>
</dbReference>
<keyword evidence="3 5" id="KW-0067">ATP-binding</keyword>
<protein>
    <submittedName>
        <fullName evidence="5">ABC transporter ATP-binding protein</fullName>
    </submittedName>
</protein>
<keyword evidence="2" id="KW-0547">Nucleotide-binding</keyword>
<proteinExistence type="predicted"/>
<evidence type="ECO:0000259" key="4">
    <source>
        <dbReference type="PROSITE" id="PS50893"/>
    </source>
</evidence>
<comment type="caution">
    <text evidence="5">The sequence shown here is derived from an EMBL/GenBank/DDBJ whole genome shotgun (WGS) entry which is preliminary data.</text>
</comment>
<dbReference type="InterPro" id="IPR051782">
    <property type="entry name" value="ABC_Transporter_VariousFunc"/>
</dbReference>
<dbReference type="InterPro" id="IPR017871">
    <property type="entry name" value="ABC_transporter-like_CS"/>
</dbReference>
<sequence length="280" mass="31962">MNVIEVNNVWKRIKKFQLTNISFHVEAGTIAGFIGQNGSGKSTTLKLLLNLLKPDEGELFILGKNVADNEVDIKAQIGVVFDELHIPQHLTAKDINSLYRELYPKWNTDTFYGLLERFDVPKYDAIKKMSKGMKAKLGIIVALSYDPKVLLLDEPTSGLDPIVRDEVLELLQTFMEQEDRAILISSHITSDLEKIADSIVFIHEGKMLFHENKDELQYGYGIWKGTHEEAKVIPKHAIIGKRDYVFGVEYLVQREFVSPVIELTKPTIDELMLFFVRGRK</sequence>
<evidence type="ECO:0000256" key="1">
    <source>
        <dbReference type="ARBA" id="ARBA00022448"/>
    </source>
</evidence>
<evidence type="ECO:0000313" key="5">
    <source>
        <dbReference type="EMBL" id="MCH7320987.1"/>
    </source>
</evidence>
<dbReference type="InterPro" id="IPR003593">
    <property type="entry name" value="AAA+_ATPase"/>
</dbReference>
<evidence type="ECO:0000313" key="6">
    <source>
        <dbReference type="Proteomes" id="UP001316087"/>
    </source>
</evidence>
<keyword evidence="1" id="KW-0813">Transport</keyword>
<dbReference type="RefSeq" id="WP_241368033.1">
    <property type="nucleotide sequence ID" value="NZ_JAKZFC010000001.1"/>
</dbReference>
<dbReference type="Gene3D" id="3.40.50.300">
    <property type="entry name" value="P-loop containing nucleotide triphosphate hydrolases"/>
    <property type="match status" value="1"/>
</dbReference>
<dbReference type="CDD" id="cd03230">
    <property type="entry name" value="ABC_DR_subfamily_A"/>
    <property type="match status" value="1"/>
</dbReference>
<dbReference type="Pfam" id="PF00005">
    <property type="entry name" value="ABC_tran"/>
    <property type="match status" value="1"/>
</dbReference>
<reference evidence="5 6" key="1">
    <citation type="submission" date="2022-03" db="EMBL/GenBank/DDBJ databases">
        <authorList>
            <person name="Jo J.-H."/>
            <person name="Im W.-T."/>
        </authorList>
    </citation>
    <scope>NUCLEOTIDE SEQUENCE [LARGE SCALE GENOMIC DNA]</scope>
    <source>
        <strain evidence="5 6">MA9</strain>
    </source>
</reference>
<dbReference type="PANTHER" id="PTHR42939:SF3">
    <property type="entry name" value="ABC TRANSPORTER ATP-BINDING COMPONENT"/>
    <property type="match status" value="1"/>
</dbReference>
<accession>A0ABS9U9K0</accession>
<dbReference type="Proteomes" id="UP001316087">
    <property type="component" value="Unassembled WGS sequence"/>
</dbReference>
<dbReference type="SMART" id="SM00382">
    <property type="entry name" value="AAA"/>
    <property type="match status" value="1"/>
</dbReference>
<dbReference type="PANTHER" id="PTHR42939">
    <property type="entry name" value="ABC TRANSPORTER ATP-BINDING PROTEIN ALBC-RELATED"/>
    <property type="match status" value="1"/>
</dbReference>
<dbReference type="PROSITE" id="PS50893">
    <property type="entry name" value="ABC_TRANSPORTER_2"/>
    <property type="match status" value="1"/>
</dbReference>
<dbReference type="InterPro" id="IPR027417">
    <property type="entry name" value="P-loop_NTPase"/>
</dbReference>
<dbReference type="GO" id="GO:0005524">
    <property type="term" value="F:ATP binding"/>
    <property type="evidence" value="ECO:0007669"/>
    <property type="project" value="UniProtKB-KW"/>
</dbReference>
<dbReference type="InterPro" id="IPR003439">
    <property type="entry name" value="ABC_transporter-like_ATP-bd"/>
</dbReference>
<dbReference type="PROSITE" id="PS00211">
    <property type="entry name" value="ABC_TRANSPORTER_1"/>
    <property type="match status" value="1"/>
</dbReference>
<evidence type="ECO:0000256" key="2">
    <source>
        <dbReference type="ARBA" id="ARBA00022741"/>
    </source>
</evidence>
<feature type="domain" description="ABC transporter" evidence="4">
    <location>
        <begin position="1"/>
        <end position="229"/>
    </location>
</feature>
<dbReference type="EMBL" id="JAKZFC010000001">
    <property type="protein sequence ID" value="MCH7320987.1"/>
    <property type="molecule type" value="Genomic_DNA"/>
</dbReference>
<gene>
    <name evidence="5" type="ORF">LZ480_03710</name>
</gene>
<keyword evidence="6" id="KW-1185">Reference proteome</keyword>
<organism evidence="5 6">
    <name type="scientific">Solibacillus palustris</name>
    <dbReference type="NCBI Taxonomy" id="2908203"/>
    <lineage>
        <taxon>Bacteria</taxon>
        <taxon>Bacillati</taxon>
        <taxon>Bacillota</taxon>
        <taxon>Bacilli</taxon>
        <taxon>Bacillales</taxon>
        <taxon>Caryophanaceae</taxon>
        <taxon>Solibacillus</taxon>
    </lineage>
</organism>